<accession>A0ABT6UDJ5</accession>
<dbReference type="Proteomes" id="UP001159075">
    <property type="component" value="Unassembled WGS sequence"/>
</dbReference>
<dbReference type="EMBL" id="JAOTLW010000013">
    <property type="protein sequence ID" value="MDI5832539.1"/>
    <property type="molecule type" value="Genomic_DNA"/>
</dbReference>
<protein>
    <recommendedName>
        <fullName evidence="3">Lipoprotein</fullName>
    </recommendedName>
</protein>
<evidence type="ECO:0000313" key="1">
    <source>
        <dbReference type="EMBL" id="MDI5832539.1"/>
    </source>
</evidence>
<evidence type="ECO:0008006" key="3">
    <source>
        <dbReference type="Google" id="ProtNLM"/>
    </source>
</evidence>
<comment type="caution">
    <text evidence="1">The sequence shown here is derived from an EMBL/GenBank/DDBJ whole genome shotgun (WGS) entry which is preliminary data.</text>
</comment>
<name>A0ABT6UDJ5_9GAMM</name>
<dbReference type="RefSeq" id="WP_282679504.1">
    <property type="nucleotide sequence ID" value="NZ_CP106875.1"/>
</dbReference>
<evidence type="ECO:0000313" key="2">
    <source>
        <dbReference type="Proteomes" id="UP001159075"/>
    </source>
</evidence>
<proteinExistence type="predicted"/>
<dbReference type="PROSITE" id="PS51257">
    <property type="entry name" value="PROKAR_LIPOPROTEIN"/>
    <property type="match status" value="1"/>
</dbReference>
<keyword evidence="2" id="KW-1185">Reference proteome</keyword>
<sequence>MKMQPIKFFISTLFSTILMGCSITHVPNDTSLLIEICSVEGLVDSTMVEIIKKNEGFESRPYCQDNQQCLQWNDRTSTGEPVIHIRKDSMQNVLVVNGLIWNIDVDKLKIGHWTDWELPQNITTNEYFAFWVNADNRTMYRPVSELDHLNFKVRFKLMPLNSISDTSPEIPSCK</sequence>
<organism evidence="1 2">
    <name type="scientific">Shewanella xiamenensis</name>
    <dbReference type="NCBI Taxonomy" id="332186"/>
    <lineage>
        <taxon>Bacteria</taxon>
        <taxon>Pseudomonadati</taxon>
        <taxon>Pseudomonadota</taxon>
        <taxon>Gammaproteobacteria</taxon>
        <taxon>Alteromonadales</taxon>
        <taxon>Shewanellaceae</taxon>
        <taxon>Shewanella</taxon>
    </lineage>
</organism>
<reference evidence="1 2" key="1">
    <citation type="submission" date="2022-09" db="EMBL/GenBank/DDBJ databases">
        <title>The outer-membrane cytochrome OmcA is essential for infection of Shewanella oneidensis by a zebrafish-associated bacteriophage.</title>
        <authorList>
            <person name="Grenfell A.W."/>
            <person name="Intile P."/>
            <person name="Mcfarlane J."/>
            <person name="Leung D."/>
            <person name="Abdalla K."/>
            <person name="Wold M."/>
            <person name="Kees E."/>
            <person name="Gralnick J."/>
        </authorList>
    </citation>
    <scope>NUCLEOTIDE SEQUENCE [LARGE SCALE GENOMIC DNA]</scope>
    <source>
        <strain evidence="1 2">NF-5</strain>
    </source>
</reference>
<gene>
    <name evidence="1" type="ORF">ODY93_13250</name>
</gene>